<dbReference type="AlphaFoldDB" id="A0A1Q4NY38"/>
<evidence type="ECO:0000313" key="1">
    <source>
        <dbReference type="EMBL" id="OKB65818.1"/>
    </source>
</evidence>
<dbReference type="GO" id="GO:0004521">
    <property type="term" value="F:RNA endonuclease activity"/>
    <property type="evidence" value="ECO:0007669"/>
    <property type="project" value="InterPro"/>
</dbReference>
<dbReference type="OrthoDB" id="6490595at2"/>
<reference evidence="1 2" key="1">
    <citation type="submission" date="2016-09" db="EMBL/GenBank/DDBJ databases">
        <title>Serratia marcescens MSU-97 and epiphytic antimycotic-producing bacteria.</title>
        <authorList>
            <person name="Matilla M.A."/>
        </authorList>
    </citation>
    <scope>NUCLEOTIDE SEQUENCE [LARGE SCALE GENOMIC DNA]</scope>
    <source>
        <strain evidence="1 2">MSU-97</strain>
    </source>
</reference>
<sequence length="99" mass="10854">MSQSATGCFVVTFRYQEEGLTDLAKLTGQLTREGFVTSVTDEKGVHHELGSNSFAFITTLDQGDVLQLAQGFGRLALGKQPEVAIDTCKDYLQRLHTDT</sequence>
<accession>A0A1Q4NY38</accession>
<name>A0A1Q4NY38_SERMA</name>
<dbReference type="InterPro" id="IPR022597">
    <property type="entry name" value="GhoS"/>
</dbReference>
<proteinExistence type="predicted"/>
<dbReference type="RefSeq" id="WP_073532894.1">
    <property type="nucleotide sequence ID" value="NZ_MJAO01000015.1"/>
</dbReference>
<protein>
    <submittedName>
        <fullName evidence="1">Uncharacterized protein</fullName>
    </submittedName>
</protein>
<comment type="caution">
    <text evidence="1">The sequence shown here is derived from an EMBL/GenBank/DDBJ whole genome shotgun (WGS) entry which is preliminary data.</text>
</comment>
<dbReference type="InterPro" id="IPR038241">
    <property type="entry name" value="GhoS_sf"/>
</dbReference>
<dbReference type="Proteomes" id="UP000185770">
    <property type="component" value="Unassembled WGS sequence"/>
</dbReference>
<dbReference type="EMBL" id="MJAO01000015">
    <property type="protein sequence ID" value="OKB65818.1"/>
    <property type="molecule type" value="Genomic_DNA"/>
</dbReference>
<evidence type="ECO:0000313" key="2">
    <source>
        <dbReference type="Proteomes" id="UP000185770"/>
    </source>
</evidence>
<gene>
    <name evidence="1" type="ORF">BHU62_15755</name>
</gene>
<organism evidence="1 2">
    <name type="scientific">Serratia marcescens</name>
    <dbReference type="NCBI Taxonomy" id="615"/>
    <lineage>
        <taxon>Bacteria</taxon>
        <taxon>Pseudomonadati</taxon>
        <taxon>Pseudomonadota</taxon>
        <taxon>Gammaproteobacteria</taxon>
        <taxon>Enterobacterales</taxon>
        <taxon>Yersiniaceae</taxon>
        <taxon>Serratia</taxon>
    </lineage>
</organism>
<dbReference type="Pfam" id="PF11080">
    <property type="entry name" value="GhoS"/>
    <property type="match status" value="1"/>
</dbReference>
<dbReference type="Gene3D" id="3.30.70.2360">
    <property type="match status" value="1"/>
</dbReference>